<evidence type="ECO:0000313" key="3">
    <source>
        <dbReference type="Proteomes" id="UP001360560"/>
    </source>
</evidence>
<accession>A0AAV5QQG7</accession>
<dbReference type="AlphaFoldDB" id="A0AAV5QQG7"/>
<protein>
    <submittedName>
        <fullName evidence="2">Uncharacterized protein</fullName>
    </submittedName>
</protein>
<comment type="caution">
    <text evidence="2">The sequence shown here is derived from an EMBL/GenBank/DDBJ whole genome shotgun (WGS) entry which is preliminary data.</text>
</comment>
<name>A0AAV5QQG7_9ASCO</name>
<dbReference type="GeneID" id="90074946"/>
<evidence type="ECO:0000256" key="1">
    <source>
        <dbReference type="SAM" id="MobiDB-lite"/>
    </source>
</evidence>
<proteinExistence type="predicted"/>
<dbReference type="Proteomes" id="UP001360560">
    <property type="component" value="Unassembled WGS sequence"/>
</dbReference>
<evidence type="ECO:0000313" key="2">
    <source>
        <dbReference type="EMBL" id="GMM36971.1"/>
    </source>
</evidence>
<sequence>MENIFVEKSNLPVSVSPFYTHKLDRQFAPRNFSESGTFWKNPIDFSSNRAKHARRDQKQMAIRQVDEDE</sequence>
<reference evidence="2 3" key="1">
    <citation type="journal article" date="2023" name="Elife">
        <title>Identification of key yeast species and microbe-microbe interactions impacting larval growth of Drosophila in the wild.</title>
        <authorList>
            <person name="Mure A."/>
            <person name="Sugiura Y."/>
            <person name="Maeda R."/>
            <person name="Honda K."/>
            <person name="Sakurai N."/>
            <person name="Takahashi Y."/>
            <person name="Watada M."/>
            <person name="Katoh T."/>
            <person name="Gotoh A."/>
            <person name="Gotoh Y."/>
            <person name="Taniguchi I."/>
            <person name="Nakamura K."/>
            <person name="Hayashi T."/>
            <person name="Katayama T."/>
            <person name="Uemura T."/>
            <person name="Hattori Y."/>
        </authorList>
    </citation>
    <scope>NUCLEOTIDE SEQUENCE [LARGE SCALE GENOMIC DNA]</scope>
    <source>
        <strain evidence="2 3">SC-9</strain>
    </source>
</reference>
<keyword evidence="3" id="KW-1185">Reference proteome</keyword>
<dbReference type="EMBL" id="BTFZ01000011">
    <property type="protein sequence ID" value="GMM36971.1"/>
    <property type="molecule type" value="Genomic_DNA"/>
</dbReference>
<organism evidence="2 3">
    <name type="scientific">Saccharomycopsis crataegensis</name>
    <dbReference type="NCBI Taxonomy" id="43959"/>
    <lineage>
        <taxon>Eukaryota</taxon>
        <taxon>Fungi</taxon>
        <taxon>Dikarya</taxon>
        <taxon>Ascomycota</taxon>
        <taxon>Saccharomycotina</taxon>
        <taxon>Saccharomycetes</taxon>
        <taxon>Saccharomycopsidaceae</taxon>
        <taxon>Saccharomycopsis</taxon>
    </lineage>
</organism>
<feature type="region of interest" description="Disordered" evidence="1">
    <location>
        <begin position="49"/>
        <end position="69"/>
    </location>
</feature>
<gene>
    <name evidence="2" type="ORF">DASC09_042960</name>
</gene>
<dbReference type="RefSeq" id="XP_064853967.1">
    <property type="nucleotide sequence ID" value="XM_064997895.1"/>
</dbReference>